<dbReference type="RefSeq" id="WP_148719880.1">
    <property type="nucleotide sequence ID" value="NZ_CABGXA010000019.1"/>
</dbReference>
<reference evidence="1 2" key="1">
    <citation type="submission" date="2020-06" db="EMBL/GenBank/DDBJ databases">
        <title>REHAB project genomes.</title>
        <authorList>
            <person name="Shaw L.P."/>
        </authorList>
    </citation>
    <scope>NUCLEOTIDE SEQUENCE [LARGE SCALE GENOMIC DNA]</scope>
    <source>
        <strain evidence="1 2">RHBSTW-00092</strain>
    </source>
</reference>
<sequence length="346" mass="38715">MNRRSFILTSVCAFMMPESNVSALEVNNKYDIDFSGKKDSSDEFQRLITDAEGMATTVQNGQQKIPVYIHGIIRLSKPITINASKICLIGPATIIFSETITVERSAISLISVGESNSAYTNCVGSFLDSINFYCEKNVDLFFVENKGKSNNNPVCLLNISRCRFTGFGKIFQNGTGGWGWSWNNCGFDQCQYLLYLTPADDSYERFTFFGCIWQNGGVAFYLDNPNGKIYWDSGSFDYCEGIAHIKNGHVSVGGHLEFKNRKTPAVIIDGEYSSFLFHNGSIFISKSYDSYVLFEQKFKNNITLRDVTFITDNVGIDNIIISNDEYISSGLNFGSSVSNRLVNNKN</sequence>
<comment type="caution">
    <text evidence="1">The sequence shown here is derived from an EMBL/GenBank/DDBJ whole genome shotgun (WGS) entry which is preliminary data.</text>
</comment>
<proteinExistence type="predicted"/>
<protein>
    <submittedName>
        <fullName evidence="1">Uncharacterized protein</fullName>
    </submittedName>
</protein>
<evidence type="ECO:0000313" key="2">
    <source>
        <dbReference type="Proteomes" id="UP000557483"/>
    </source>
</evidence>
<dbReference type="AlphaFoldDB" id="A0A839CIK1"/>
<accession>A0A839CIK1</accession>
<dbReference type="EMBL" id="JABXRN010000001">
    <property type="protein sequence ID" value="MBA8125845.1"/>
    <property type="molecule type" value="Genomic_DNA"/>
</dbReference>
<evidence type="ECO:0000313" key="1">
    <source>
        <dbReference type="EMBL" id="MBA8125845.1"/>
    </source>
</evidence>
<dbReference type="Proteomes" id="UP000557483">
    <property type="component" value="Unassembled WGS sequence"/>
</dbReference>
<name>A0A839CIK1_9ENTR</name>
<organism evidence="1 2">
    <name type="scientific">Klebsiella grimontii</name>
    <dbReference type="NCBI Taxonomy" id="2058152"/>
    <lineage>
        <taxon>Bacteria</taxon>
        <taxon>Pseudomonadati</taxon>
        <taxon>Pseudomonadota</taxon>
        <taxon>Gammaproteobacteria</taxon>
        <taxon>Enterobacterales</taxon>
        <taxon>Enterobacteriaceae</taxon>
        <taxon>Klebsiella/Raoultella group</taxon>
        <taxon>Klebsiella</taxon>
    </lineage>
</organism>
<gene>
    <name evidence="1" type="ORF">HV064_18330</name>
</gene>